<dbReference type="PROSITE" id="PS00194">
    <property type="entry name" value="THIOREDOXIN_1"/>
    <property type="match status" value="1"/>
</dbReference>
<evidence type="ECO:0000259" key="6">
    <source>
        <dbReference type="PROSITE" id="PS51352"/>
    </source>
</evidence>
<keyword evidence="4" id="KW-0676">Redox-active center</keyword>
<evidence type="ECO:0000256" key="4">
    <source>
        <dbReference type="ARBA" id="ARBA00023284"/>
    </source>
</evidence>
<dbReference type="Gene3D" id="3.40.30.10">
    <property type="entry name" value="Glutaredoxin"/>
    <property type="match status" value="1"/>
</dbReference>
<dbReference type="PROSITE" id="PS51352">
    <property type="entry name" value="THIOREDOXIN_2"/>
    <property type="match status" value="1"/>
</dbReference>
<dbReference type="InterPro" id="IPR017937">
    <property type="entry name" value="Thioredoxin_CS"/>
</dbReference>
<evidence type="ECO:0000256" key="3">
    <source>
        <dbReference type="ARBA" id="ARBA00023157"/>
    </source>
</evidence>
<dbReference type="InterPro" id="IPR013766">
    <property type="entry name" value="Thioredoxin_domain"/>
</dbReference>
<feature type="chain" id="PRO_5039424379" evidence="5">
    <location>
        <begin position="20"/>
        <end position="629"/>
    </location>
</feature>
<sequence>MKIRTLLSTWALPALMLGACQSGPRVVENPLIETSNTMTLDITRVELTDTATILQVDAYFTPHYWIRISSDTYLNAGGKKYALTKATGITPDSLFWMPESGEASFQLTFQPLPLRTRSFDFIESDCDDCFKLFGIDLTGKKTYDAPEGIPAEAMQVDGNAAMPAPIFKSGETTVEVHLLHYRPELGKEIALYLNTLSGNQEEHTANIDPKTGIATFRFKQYGPAQALIDTPPYGACSARIAPGEQLSIYIDMRHSGQRIISRRTEGAAPLSRFCYATGTYANLNNLYFALSGSHAPLRTMNLYNGEFADYKMSAKDYVAHVADKYKALSDSIAADTVPPLMKESMLLSLKEEAVTAMLRGDFFREHNYRALNNDWENPVKGIDRMTPEEKAEVCKLFDINDPMLLMSDYADDYLRAVMYADDAWLKATGIQTGLIPSLRKYARLAPKVQNGTLTDDDLNIFGTNDDPFYADALRQMQAETVAKLEAVKDKAIIEQTPDVPVEKLFDTLIAPYKGKVVFVDFWNTWCGPCRASIKATEPLKATELKSENLVWLYIANETSPLVQYKTMIPGIQGKHFRLNEQQWRYLCDKFQIDGIPSYVLVKKDGTYELRNDLRDHDLLQKTLKEEIAR</sequence>
<dbReference type="PANTHER" id="PTHR42852">
    <property type="entry name" value="THIOL:DISULFIDE INTERCHANGE PROTEIN DSBE"/>
    <property type="match status" value="1"/>
</dbReference>
<dbReference type="EMBL" id="DWZI01000016">
    <property type="protein sequence ID" value="HJA85162.1"/>
    <property type="molecule type" value="Genomic_DNA"/>
</dbReference>
<reference evidence="7" key="2">
    <citation type="submission" date="2021-04" db="EMBL/GenBank/DDBJ databases">
        <authorList>
            <person name="Gilroy R."/>
        </authorList>
    </citation>
    <scope>NUCLEOTIDE SEQUENCE</scope>
    <source>
        <strain evidence="7">ChiHjej12B11-9795</strain>
    </source>
</reference>
<keyword evidence="3" id="KW-1015">Disulfide bond</keyword>
<evidence type="ECO:0000256" key="1">
    <source>
        <dbReference type="ARBA" id="ARBA00004196"/>
    </source>
</evidence>
<keyword evidence="2" id="KW-0201">Cytochrome c-type biogenesis</keyword>
<gene>
    <name evidence="7" type="ORF">H9950_03015</name>
</gene>
<proteinExistence type="predicted"/>
<comment type="subcellular location">
    <subcellularLocation>
        <location evidence="1">Cell envelope</location>
    </subcellularLocation>
</comment>
<accession>A0A9D2HWM8</accession>
<feature type="domain" description="Thioredoxin" evidence="6">
    <location>
        <begin position="490"/>
        <end position="628"/>
    </location>
</feature>
<dbReference type="InterPro" id="IPR012336">
    <property type="entry name" value="Thioredoxin-like_fold"/>
</dbReference>
<evidence type="ECO:0000313" key="8">
    <source>
        <dbReference type="Proteomes" id="UP000823862"/>
    </source>
</evidence>
<reference evidence="7" key="1">
    <citation type="journal article" date="2021" name="PeerJ">
        <title>Extensive microbial diversity within the chicken gut microbiome revealed by metagenomics and culture.</title>
        <authorList>
            <person name="Gilroy R."/>
            <person name="Ravi A."/>
            <person name="Getino M."/>
            <person name="Pursley I."/>
            <person name="Horton D.L."/>
            <person name="Alikhan N.F."/>
            <person name="Baker D."/>
            <person name="Gharbi K."/>
            <person name="Hall N."/>
            <person name="Watson M."/>
            <person name="Adriaenssens E.M."/>
            <person name="Foster-Nyarko E."/>
            <person name="Jarju S."/>
            <person name="Secka A."/>
            <person name="Antonio M."/>
            <person name="Oren A."/>
            <person name="Chaudhuri R.R."/>
            <person name="La Ragione R."/>
            <person name="Hildebrand F."/>
            <person name="Pallen M.J."/>
        </authorList>
    </citation>
    <scope>NUCLEOTIDE SEQUENCE</scope>
    <source>
        <strain evidence="7">ChiHjej12B11-9795</strain>
    </source>
</reference>
<dbReference type="GO" id="GO:0030313">
    <property type="term" value="C:cell envelope"/>
    <property type="evidence" value="ECO:0007669"/>
    <property type="project" value="UniProtKB-SubCell"/>
</dbReference>
<evidence type="ECO:0000256" key="5">
    <source>
        <dbReference type="SAM" id="SignalP"/>
    </source>
</evidence>
<dbReference type="SUPFAM" id="SSF52833">
    <property type="entry name" value="Thioredoxin-like"/>
    <property type="match status" value="1"/>
</dbReference>
<dbReference type="InterPro" id="IPR036249">
    <property type="entry name" value="Thioredoxin-like_sf"/>
</dbReference>
<dbReference type="Pfam" id="PF13905">
    <property type="entry name" value="Thioredoxin_8"/>
    <property type="match status" value="1"/>
</dbReference>
<keyword evidence="5" id="KW-0732">Signal</keyword>
<organism evidence="7 8">
    <name type="scientific">Candidatus Bacteroides avicola</name>
    <dbReference type="NCBI Taxonomy" id="2838468"/>
    <lineage>
        <taxon>Bacteria</taxon>
        <taxon>Pseudomonadati</taxon>
        <taxon>Bacteroidota</taxon>
        <taxon>Bacteroidia</taxon>
        <taxon>Bacteroidales</taxon>
        <taxon>Bacteroidaceae</taxon>
        <taxon>Bacteroides</taxon>
    </lineage>
</organism>
<dbReference type="PANTHER" id="PTHR42852:SF6">
    <property type="entry name" value="THIOL:DISULFIDE INTERCHANGE PROTEIN DSBE"/>
    <property type="match status" value="1"/>
</dbReference>
<dbReference type="Proteomes" id="UP000823862">
    <property type="component" value="Unassembled WGS sequence"/>
</dbReference>
<name>A0A9D2HWM8_9BACE</name>
<dbReference type="PROSITE" id="PS51257">
    <property type="entry name" value="PROKAR_LIPOPROTEIN"/>
    <property type="match status" value="1"/>
</dbReference>
<protein>
    <submittedName>
        <fullName evidence="7">Thioredoxin</fullName>
    </submittedName>
</protein>
<dbReference type="AlphaFoldDB" id="A0A9D2HWM8"/>
<evidence type="ECO:0000313" key="7">
    <source>
        <dbReference type="EMBL" id="HJA85162.1"/>
    </source>
</evidence>
<feature type="signal peptide" evidence="5">
    <location>
        <begin position="1"/>
        <end position="19"/>
    </location>
</feature>
<evidence type="ECO:0000256" key="2">
    <source>
        <dbReference type="ARBA" id="ARBA00022748"/>
    </source>
</evidence>
<dbReference type="GO" id="GO:0017004">
    <property type="term" value="P:cytochrome complex assembly"/>
    <property type="evidence" value="ECO:0007669"/>
    <property type="project" value="UniProtKB-KW"/>
</dbReference>
<comment type="caution">
    <text evidence="7">The sequence shown here is derived from an EMBL/GenBank/DDBJ whole genome shotgun (WGS) entry which is preliminary data.</text>
</comment>
<dbReference type="InterPro" id="IPR050553">
    <property type="entry name" value="Thioredoxin_ResA/DsbE_sf"/>
</dbReference>